<evidence type="ECO:0000313" key="2">
    <source>
        <dbReference type="EMBL" id="KAJ8369045.1"/>
    </source>
</evidence>
<evidence type="ECO:0000313" key="3">
    <source>
        <dbReference type="Proteomes" id="UP001152622"/>
    </source>
</evidence>
<dbReference type="Proteomes" id="UP001152622">
    <property type="component" value="Chromosome 3"/>
</dbReference>
<dbReference type="AlphaFoldDB" id="A0A9Q1J4A2"/>
<protein>
    <submittedName>
        <fullName evidence="2">Uncharacterized protein</fullName>
    </submittedName>
</protein>
<feature type="compositionally biased region" description="Basic and acidic residues" evidence="1">
    <location>
        <begin position="1"/>
        <end position="21"/>
    </location>
</feature>
<keyword evidence="3" id="KW-1185">Reference proteome</keyword>
<sequence>MHREKHHNGPDVGDRKTDGWTERQSLPIAATVLEGQLDLPAIAMEGPPGSMGGPLALSCCMEGGWQVCQGSPGYRGQSSAGDGCAVATVRPAGDGDDRH</sequence>
<comment type="caution">
    <text evidence="2">The sequence shown here is derived from an EMBL/GenBank/DDBJ whole genome shotgun (WGS) entry which is preliminary data.</text>
</comment>
<reference evidence="2" key="1">
    <citation type="journal article" date="2023" name="Science">
        <title>Genome structures resolve the early diversification of teleost fishes.</title>
        <authorList>
            <person name="Parey E."/>
            <person name="Louis A."/>
            <person name="Montfort J."/>
            <person name="Bouchez O."/>
            <person name="Roques C."/>
            <person name="Iampietro C."/>
            <person name="Lluch J."/>
            <person name="Castinel A."/>
            <person name="Donnadieu C."/>
            <person name="Desvignes T."/>
            <person name="Floi Bucao C."/>
            <person name="Jouanno E."/>
            <person name="Wen M."/>
            <person name="Mejri S."/>
            <person name="Dirks R."/>
            <person name="Jansen H."/>
            <person name="Henkel C."/>
            <person name="Chen W.J."/>
            <person name="Zahm M."/>
            <person name="Cabau C."/>
            <person name="Klopp C."/>
            <person name="Thompson A.W."/>
            <person name="Robinson-Rechavi M."/>
            <person name="Braasch I."/>
            <person name="Lecointre G."/>
            <person name="Bobe J."/>
            <person name="Postlethwait J.H."/>
            <person name="Berthelot C."/>
            <person name="Roest Crollius H."/>
            <person name="Guiguen Y."/>
        </authorList>
    </citation>
    <scope>NUCLEOTIDE SEQUENCE</scope>
    <source>
        <strain evidence="2">WJC10195</strain>
    </source>
</reference>
<feature type="region of interest" description="Disordered" evidence="1">
    <location>
        <begin position="1"/>
        <end position="23"/>
    </location>
</feature>
<proteinExistence type="predicted"/>
<accession>A0A9Q1J4A2</accession>
<name>A0A9Q1J4A2_SYNKA</name>
<organism evidence="2 3">
    <name type="scientific">Synaphobranchus kaupii</name>
    <name type="common">Kaup's arrowtooth eel</name>
    <dbReference type="NCBI Taxonomy" id="118154"/>
    <lineage>
        <taxon>Eukaryota</taxon>
        <taxon>Metazoa</taxon>
        <taxon>Chordata</taxon>
        <taxon>Craniata</taxon>
        <taxon>Vertebrata</taxon>
        <taxon>Euteleostomi</taxon>
        <taxon>Actinopterygii</taxon>
        <taxon>Neopterygii</taxon>
        <taxon>Teleostei</taxon>
        <taxon>Anguilliformes</taxon>
        <taxon>Synaphobranchidae</taxon>
        <taxon>Synaphobranchus</taxon>
    </lineage>
</organism>
<dbReference type="EMBL" id="JAINUF010000003">
    <property type="protein sequence ID" value="KAJ8369045.1"/>
    <property type="molecule type" value="Genomic_DNA"/>
</dbReference>
<evidence type="ECO:0000256" key="1">
    <source>
        <dbReference type="SAM" id="MobiDB-lite"/>
    </source>
</evidence>
<gene>
    <name evidence="2" type="ORF">SKAU_G00090730</name>
</gene>